<dbReference type="Proteomes" id="UP000669605">
    <property type="component" value="Unassembled WGS sequence"/>
</dbReference>
<evidence type="ECO:0000313" key="9">
    <source>
        <dbReference type="Proteomes" id="UP000669605"/>
    </source>
</evidence>
<dbReference type="NCBIfam" id="TIGR00413">
    <property type="entry name" value="rlpA"/>
    <property type="match status" value="1"/>
</dbReference>
<evidence type="ECO:0000256" key="4">
    <source>
        <dbReference type="HAMAP-Rule" id="MF_02071"/>
    </source>
</evidence>
<dbReference type="Gene3D" id="2.40.40.10">
    <property type="entry name" value="RlpA-like domain"/>
    <property type="match status" value="1"/>
</dbReference>
<dbReference type="SUPFAM" id="SSF110997">
    <property type="entry name" value="Sporulation related repeat"/>
    <property type="match status" value="1"/>
</dbReference>
<dbReference type="InterPro" id="IPR012997">
    <property type="entry name" value="RplA"/>
</dbReference>
<organism evidence="8 9">
    <name type="scientific">Tepidiphilus baoligensis</name>
    <dbReference type="NCBI Taxonomy" id="2698687"/>
    <lineage>
        <taxon>Bacteria</taxon>
        <taxon>Pseudomonadati</taxon>
        <taxon>Pseudomonadota</taxon>
        <taxon>Hydrogenophilia</taxon>
        <taxon>Hydrogenophilales</taxon>
        <taxon>Hydrogenophilaceae</taxon>
        <taxon>Tepidiphilus</taxon>
    </lineage>
</organism>
<sequence>MTGVLLLVALGLAACGTAPRTKRSSLVETGGLGALVSGEEPVPRIEPLRPANARAYTVLGRTYFPMTDFAPYREIGVASWYGRQFHGQPTATGERYDMYSFTAAHKTLPLPSYARVTNLSNGRQVIVRVNDRGPFVSDRLIDLSFAAADRLGFVNQGTTSVEVELILPEEIRQAEARGEVIRARGAEAGPALVVARVLSARLQGEERTSSSRNDAPIVSVSSAAPGSALEQSESSKAVVAMEPLEPVADERRSPAPGYYLQLGAFALADNADSFRRHAATLLPEVDLHVIPATDKIRVWVGPFADEAAARAAARIVTARLGGSAFLVTAP</sequence>
<keyword evidence="1" id="KW-0732">Signal</keyword>
<proteinExistence type="inferred from homology"/>
<dbReference type="RefSeq" id="WP_178086757.1">
    <property type="nucleotide sequence ID" value="NZ_JAAAUB010000010.1"/>
</dbReference>
<dbReference type="InterPro" id="IPR034718">
    <property type="entry name" value="RlpA"/>
</dbReference>
<dbReference type="InterPro" id="IPR036908">
    <property type="entry name" value="RlpA-like_sf"/>
</dbReference>
<protein>
    <recommendedName>
        <fullName evidence="4">Endolytic peptidoglycan transglycosylase RlpA</fullName>
        <ecNumber evidence="4">4.2.2.-</ecNumber>
    </recommendedName>
</protein>
<dbReference type="Pfam" id="PF03330">
    <property type="entry name" value="DPBB_1"/>
    <property type="match status" value="1"/>
</dbReference>
<dbReference type="PROSITE" id="PS51724">
    <property type="entry name" value="SPOR"/>
    <property type="match status" value="1"/>
</dbReference>
<accession>A0ABX1QNQ9</accession>
<dbReference type="InterPro" id="IPR007730">
    <property type="entry name" value="SPOR-like_dom"/>
</dbReference>
<comment type="caution">
    <text evidence="8">The sequence shown here is derived from an EMBL/GenBank/DDBJ whole genome shotgun (WGS) entry which is preliminary data.</text>
</comment>
<evidence type="ECO:0000256" key="6">
    <source>
        <dbReference type="SAM" id="MobiDB-lite"/>
    </source>
</evidence>
<dbReference type="EC" id="4.2.2.-" evidence="4"/>
<dbReference type="HAMAP" id="MF_02071">
    <property type="entry name" value="RlpA"/>
    <property type="match status" value="1"/>
</dbReference>
<reference evidence="8 9" key="1">
    <citation type="journal article" date="2020" name="Curr. Microbiol.">
        <title>Tepidiphilus baoligensis sp. nov., a Novel Bacterium of the Family Hydrogenophilaceae Isolated from an Oil Reservoir.</title>
        <authorList>
            <person name="Zhang X."/>
            <person name="Wang G."/>
            <person name="Ma X."/>
            <person name="Yu J."/>
            <person name="You J."/>
            <person name="Xue Y."/>
            <person name="Ma Y."/>
        </authorList>
    </citation>
    <scope>NUCLEOTIDE SEQUENCE [LARGE SCALE GENOMIC DNA]</scope>
    <source>
        <strain evidence="8 9">B18-69</strain>
    </source>
</reference>
<dbReference type="EMBL" id="JAAAUB010000010">
    <property type="protein sequence ID" value="NMH17044.1"/>
    <property type="molecule type" value="Genomic_DNA"/>
</dbReference>
<gene>
    <name evidence="4" type="primary">rlpA</name>
    <name evidence="8" type="ORF">GV368_08030</name>
</gene>
<evidence type="ECO:0000259" key="7">
    <source>
        <dbReference type="PROSITE" id="PS51724"/>
    </source>
</evidence>
<dbReference type="Gene3D" id="3.30.70.1070">
    <property type="entry name" value="Sporulation related repeat"/>
    <property type="match status" value="1"/>
</dbReference>
<dbReference type="PANTHER" id="PTHR34183">
    <property type="entry name" value="ENDOLYTIC PEPTIDOGLYCAN TRANSGLYCOSYLASE RLPA"/>
    <property type="match status" value="1"/>
</dbReference>
<dbReference type="PANTHER" id="PTHR34183:SF1">
    <property type="entry name" value="ENDOLYTIC PEPTIDOGLYCAN TRANSGLYCOSYLASE RLPA"/>
    <property type="match status" value="1"/>
</dbReference>
<dbReference type="SUPFAM" id="SSF50685">
    <property type="entry name" value="Barwin-like endoglucanases"/>
    <property type="match status" value="1"/>
</dbReference>
<feature type="domain" description="SPOR" evidence="7">
    <location>
        <begin position="252"/>
        <end position="329"/>
    </location>
</feature>
<comment type="similarity">
    <text evidence="4 5">Belongs to the RlpA family.</text>
</comment>
<dbReference type="InterPro" id="IPR009009">
    <property type="entry name" value="RlpA-like_DPBB"/>
</dbReference>
<name>A0ABX1QNQ9_9PROT</name>
<keyword evidence="3 4" id="KW-0961">Cell wall biogenesis/degradation</keyword>
<evidence type="ECO:0000256" key="2">
    <source>
        <dbReference type="ARBA" id="ARBA00023239"/>
    </source>
</evidence>
<comment type="function">
    <text evidence="4">Lytic transglycosylase with a strong preference for naked glycan strands that lack stem peptides.</text>
</comment>
<feature type="compositionally biased region" description="Polar residues" evidence="6">
    <location>
        <begin position="219"/>
        <end position="235"/>
    </location>
</feature>
<feature type="region of interest" description="Disordered" evidence="6">
    <location>
        <begin position="204"/>
        <end position="237"/>
    </location>
</feature>
<evidence type="ECO:0000256" key="5">
    <source>
        <dbReference type="RuleBase" id="RU003495"/>
    </source>
</evidence>
<dbReference type="InterPro" id="IPR036680">
    <property type="entry name" value="SPOR-like_sf"/>
</dbReference>
<evidence type="ECO:0000313" key="8">
    <source>
        <dbReference type="EMBL" id="NMH17044.1"/>
    </source>
</evidence>
<dbReference type="Pfam" id="PF05036">
    <property type="entry name" value="SPOR"/>
    <property type="match status" value="1"/>
</dbReference>
<evidence type="ECO:0000256" key="3">
    <source>
        <dbReference type="ARBA" id="ARBA00023316"/>
    </source>
</evidence>
<dbReference type="CDD" id="cd22268">
    <property type="entry name" value="DPBB_RlpA-like"/>
    <property type="match status" value="1"/>
</dbReference>
<keyword evidence="2 4" id="KW-0456">Lyase</keyword>
<keyword evidence="9" id="KW-1185">Reference proteome</keyword>
<evidence type="ECO:0000256" key="1">
    <source>
        <dbReference type="ARBA" id="ARBA00022729"/>
    </source>
</evidence>